<evidence type="ECO:0000313" key="2">
    <source>
        <dbReference type="EMBL" id="MFD2541005.1"/>
    </source>
</evidence>
<name>A0ABW5JYH1_9FLAO</name>
<feature type="transmembrane region" description="Helical" evidence="1">
    <location>
        <begin position="6"/>
        <end position="23"/>
    </location>
</feature>
<keyword evidence="1" id="KW-0812">Transmembrane</keyword>
<organism evidence="2 3">
    <name type="scientific">Lacinutrix gracilariae</name>
    <dbReference type="NCBI Taxonomy" id="1747198"/>
    <lineage>
        <taxon>Bacteria</taxon>
        <taxon>Pseudomonadati</taxon>
        <taxon>Bacteroidota</taxon>
        <taxon>Flavobacteriia</taxon>
        <taxon>Flavobacteriales</taxon>
        <taxon>Flavobacteriaceae</taxon>
        <taxon>Lacinutrix</taxon>
    </lineage>
</organism>
<gene>
    <name evidence="2" type="ORF">ACFSSB_01625</name>
</gene>
<keyword evidence="1" id="KW-1133">Transmembrane helix</keyword>
<dbReference type="Proteomes" id="UP001597467">
    <property type="component" value="Unassembled WGS sequence"/>
</dbReference>
<keyword evidence="1" id="KW-0472">Membrane</keyword>
<proteinExistence type="predicted"/>
<evidence type="ECO:0000256" key="1">
    <source>
        <dbReference type="SAM" id="Phobius"/>
    </source>
</evidence>
<dbReference type="RefSeq" id="WP_379900252.1">
    <property type="nucleotide sequence ID" value="NZ_JBHULM010000001.1"/>
</dbReference>
<reference evidence="3" key="1">
    <citation type="journal article" date="2019" name="Int. J. Syst. Evol. Microbiol.">
        <title>The Global Catalogue of Microorganisms (GCM) 10K type strain sequencing project: providing services to taxonomists for standard genome sequencing and annotation.</title>
        <authorList>
            <consortium name="The Broad Institute Genomics Platform"/>
            <consortium name="The Broad Institute Genome Sequencing Center for Infectious Disease"/>
            <person name="Wu L."/>
            <person name="Ma J."/>
        </authorList>
    </citation>
    <scope>NUCLEOTIDE SEQUENCE [LARGE SCALE GENOMIC DNA]</scope>
    <source>
        <strain evidence="3">KCTC 42808</strain>
    </source>
</reference>
<keyword evidence="3" id="KW-1185">Reference proteome</keyword>
<sequence>MDTTNTIIGAIIVLIIVLPIVAIQRSQTSKKKKSRKAFIDEALKNNLTVNEPDFWGSYYAIALDTNKNKLIYSKIIDEAYNTKIIDLNQVSSCAIVRTNRTFKTKGTFKTETDKIDLVIEYVNANKLNKEALEFYNVDVNITMSDEVSLLEKWETKIKNNILKKEQAA</sequence>
<dbReference type="EMBL" id="JBHULM010000001">
    <property type="protein sequence ID" value="MFD2541005.1"/>
    <property type="molecule type" value="Genomic_DNA"/>
</dbReference>
<protein>
    <submittedName>
        <fullName evidence="2">Uncharacterized protein</fullName>
    </submittedName>
</protein>
<accession>A0ABW5JYH1</accession>
<evidence type="ECO:0000313" key="3">
    <source>
        <dbReference type="Proteomes" id="UP001597467"/>
    </source>
</evidence>
<comment type="caution">
    <text evidence="2">The sequence shown here is derived from an EMBL/GenBank/DDBJ whole genome shotgun (WGS) entry which is preliminary data.</text>
</comment>